<evidence type="ECO:0000313" key="2">
    <source>
        <dbReference type="EMBL" id="KKN79251.1"/>
    </source>
</evidence>
<dbReference type="EMBL" id="LAZR01000251">
    <property type="protein sequence ID" value="KKN79251.1"/>
    <property type="molecule type" value="Genomic_DNA"/>
</dbReference>
<keyword evidence="1" id="KW-0812">Transmembrane</keyword>
<sequence length="60" mass="7173">MKKLILIIIAIFMVSAWCFFLLGNYIVTDEHIEPYKWFFTSFFAIYFCIMGIVKIRGLKQ</sequence>
<evidence type="ECO:0000256" key="1">
    <source>
        <dbReference type="SAM" id="Phobius"/>
    </source>
</evidence>
<feature type="transmembrane region" description="Helical" evidence="1">
    <location>
        <begin position="5"/>
        <end position="25"/>
    </location>
</feature>
<dbReference type="AlphaFoldDB" id="A0A0F9W0R4"/>
<reference evidence="2" key="1">
    <citation type="journal article" date="2015" name="Nature">
        <title>Complex archaea that bridge the gap between prokaryotes and eukaryotes.</title>
        <authorList>
            <person name="Spang A."/>
            <person name="Saw J.H."/>
            <person name="Jorgensen S.L."/>
            <person name="Zaremba-Niedzwiedzka K."/>
            <person name="Martijn J."/>
            <person name="Lind A.E."/>
            <person name="van Eijk R."/>
            <person name="Schleper C."/>
            <person name="Guy L."/>
            <person name="Ettema T.J."/>
        </authorList>
    </citation>
    <scope>NUCLEOTIDE SEQUENCE</scope>
</reference>
<organism evidence="2">
    <name type="scientific">marine sediment metagenome</name>
    <dbReference type="NCBI Taxonomy" id="412755"/>
    <lineage>
        <taxon>unclassified sequences</taxon>
        <taxon>metagenomes</taxon>
        <taxon>ecological metagenomes</taxon>
    </lineage>
</organism>
<proteinExistence type="predicted"/>
<keyword evidence="1" id="KW-0472">Membrane</keyword>
<feature type="transmembrane region" description="Helical" evidence="1">
    <location>
        <begin position="37"/>
        <end position="55"/>
    </location>
</feature>
<keyword evidence="1" id="KW-1133">Transmembrane helix</keyword>
<comment type="caution">
    <text evidence="2">The sequence shown here is derived from an EMBL/GenBank/DDBJ whole genome shotgun (WGS) entry which is preliminary data.</text>
</comment>
<protein>
    <submittedName>
        <fullName evidence="2">Uncharacterized protein</fullName>
    </submittedName>
</protein>
<gene>
    <name evidence="2" type="ORF">LCGC14_0342690</name>
</gene>
<accession>A0A0F9W0R4</accession>
<name>A0A0F9W0R4_9ZZZZ</name>